<dbReference type="Proteomes" id="UP001370348">
    <property type="component" value="Chromosome"/>
</dbReference>
<keyword evidence="2" id="KW-0732">Signal</keyword>
<accession>A0ABZ2M951</accession>
<gene>
    <name evidence="3" type="ORF">LZC94_17550</name>
</gene>
<evidence type="ECO:0000256" key="1">
    <source>
        <dbReference type="SAM" id="MobiDB-lite"/>
    </source>
</evidence>
<dbReference type="RefSeq" id="WP_394828653.1">
    <property type="nucleotide sequence ID" value="NZ_CP089984.1"/>
</dbReference>
<feature type="chain" id="PRO_5045938679" description="Lipoprotein" evidence="2">
    <location>
        <begin position="27"/>
        <end position="87"/>
    </location>
</feature>
<name>A0ABZ2M951_9BACT</name>
<sequence>MISIRNASLIAALGLGLMGCVSEGRAQPQTSASANADPSSVYQPSPNYRPLAVRPPVAVTGEPGPSVDPTCNSAGAAITSPNLRACP</sequence>
<protein>
    <recommendedName>
        <fullName evidence="5">Lipoprotein</fullName>
    </recommendedName>
</protein>
<dbReference type="EMBL" id="CP089984">
    <property type="protein sequence ID" value="WXB19030.1"/>
    <property type="molecule type" value="Genomic_DNA"/>
</dbReference>
<proteinExistence type="predicted"/>
<evidence type="ECO:0000256" key="2">
    <source>
        <dbReference type="SAM" id="SignalP"/>
    </source>
</evidence>
<feature type="signal peptide" evidence="2">
    <location>
        <begin position="1"/>
        <end position="26"/>
    </location>
</feature>
<evidence type="ECO:0000313" key="4">
    <source>
        <dbReference type="Proteomes" id="UP001370348"/>
    </source>
</evidence>
<evidence type="ECO:0008006" key="5">
    <source>
        <dbReference type="Google" id="ProtNLM"/>
    </source>
</evidence>
<dbReference type="PROSITE" id="PS51257">
    <property type="entry name" value="PROKAR_LIPOPROTEIN"/>
    <property type="match status" value="1"/>
</dbReference>
<feature type="compositionally biased region" description="Polar residues" evidence="1">
    <location>
        <begin position="27"/>
        <end position="46"/>
    </location>
</feature>
<reference evidence="3 4" key="1">
    <citation type="submission" date="2021-12" db="EMBL/GenBank/DDBJ databases">
        <title>Discovery of the Pendulisporaceae a myxobacterial family with distinct sporulation behavior and unique specialized metabolism.</title>
        <authorList>
            <person name="Garcia R."/>
            <person name="Popoff A."/>
            <person name="Bader C.D."/>
            <person name="Loehr J."/>
            <person name="Walesch S."/>
            <person name="Walt C."/>
            <person name="Boldt J."/>
            <person name="Bunk B."/>
            <person name="Haeckl F.J.F.P.J."/>
            <person name="Gunesch A.P."/>
            <person name="Birkelbach J."/>
            <person name="Nuebel U."/>
            <person name="Pietschmann T."/>
            <person name="Bach T."/>
            <person name="Mueller R."/>
        </authorList>
    </citation>
    <scope>NUCLEOTIDE SEQUENCE [LARGE SCALE GENOMIC DNA]</scope>
    <source>
        <strain evidence="3 4">MSr11954</strain>
    </source>
</reference>
<keyword evidence="4" id="KW-1185">Reference proteome</keyword>
<organism evidence="3 4">
    <name type="scientific">Pendulispora albinea</name>
    <dbReference type="NCBI Taxonomy" id="2741071"/>
    <lineage>
        <taxon>Bacteria</taxon>
        <taxon>Pseudomonadati</taxon>
        <taxon>Myxococcota</taxon>
        <taxon>Myxococcia</taxon>
        <taxon>Myxococcales</taxon>
        <taxon>Sorangiineae</taxon>
        <taxon>Pendulisporaceae</taxon>
        <taxon>Pendulispora</taxon>
    </lineage>
</organism>
<evidence type="ECO:0000313" key="3">
    <source>
        <dbReference type="EMBL" id="WXB19030.1"/>
    </source>
</evidence>
<feature type="region of interest" description="Disordered" evidence="1">
    <location>
        <begin position="24"/>
        <end position="68"/>
    </location>
</feature>